<reference evidence="2 3" key="1">
    <citation type="submission" date="2024-09" db="EMBL/GenBank/DDBJ databases">
        <title>Chromosome-scale assembly of Riccia sorocarpa.</title>
        <authorList>
            <person name="Paukszto L."/>
        </authorList>
    </citation>
    <scope>NUCLEOTIDE SEQUENCE [LARGE SCALE GENOMIC DNA]</scope>
    <source>
        <strain evidence="2">LP-2024</strain>
        <tissue evidence="2">Aerial parts of the thallus</tissue>
    </source>
</reference>
<protein>
    <submittedName>
        <fullName evidence="2">Uncharacterized protein</fullName>
    </submittedName>
</protein>
<keyword evidence="3" id="KW-1185">Reference proteome</keyword>
<feature type="coiled-coil region" evidence="1">
    <location>
        <begin position="2"/>
        <end position="29"/>
    </location>
</feature>
<dbReference type="EMBL" id="JBJQOH010000006">
    <property type="protein sequence ID" value="KAL3686169.1"/>
    <property type="molecule type" value="Genomic_DNA"/>
</dbReference>
<organism evidence="2 3">
    <name type="scientific">Riccia sorocarpa</name>
    <dbReference type="NCBI Taxonomy" id="122646"/>
    <lineage>
        <taxon>Eukaryota</taxon>
        <taxon>Viridiplantae</taxon>
        <taxon>Streptophyta</taxon>
        <taxon>Embryophyta</taxon>
        <taxon>Marchantiophyta</taxon>
        <taxon>Marchantiopsida</taxon>
        <taxon>Marchantiidae</taxon>
        <taxon>Marchantiales</taxon>
        <taxon>Ricciaceae</taxon>
        <taxon>Riccia</taxon>
    </lineage>
</organism>
<evidence type="ECO:0000313" key="2">
    <source>
        <dbReference type="EMBL" id="KAL3686169.1"/>
    </source>
</evidence>
<dbReference type="Proteomes" id="UP001633002">
    <property type="component" value="Unassembled WGS sequence"/>
</dbReference>
<dbReference type="AlphaFoldDB" id="A0ABD3H7P9"/>
<comment type="caution">
    <text evidence="2">The sequence shown here is derived from an EMBL/GenBank/DDBJ whole genome shotgun (WGS) entry which is preliminary data.</text>
</comment>
<sequence length="79" mass="8737">MNTQLLQSLAELAEERDEHQGAIILLQELKVKDKTKLMARLRALSPDAYIDVDYTPSGRGGAAVIIPKEYRVTGGVRLT</sequence>
<evidence type="ECO:0000313" key="3">
    <source>
        <dbReference type="Proteomes" id="UP001633002"/>
    </source>
</evidence>
<evidence type="ECO:0000256" key="1">
    <source>
        <dbReference type="SAM" id="Coils"/>
    </source>
</evidence>
<keyword evidence="1" id="KW-0175">Coiled coil</keyword>
<accession>A0ABD3H7P9</accession>
<gene>
    <name evidence="2" type="ORF">R1sor_004191</name>
</gene>
<name>A0ABD3H7P9_9MARC</name>
<proteinExistence type="predicted"/>